<evidence type="ECO:0000256" key="1">
    <source>
        <dbReference type="ARBA" id="ARBA00004186"/>
    </source>
</evidence>
<dbReference type="Gene3D" id="3.40.850.10">
    <property type="entry name" value="Kinesin motor domain"/>
    <property type="match status" value="1"/>
</dbReference>
<dbReference type="Pfam" id="PF00225">
    <property type="entry name" value="Kinesin"/>
    <property type="match status" value="1"/>
</dbReference>
<keyword evidence="6 10" id="KW-0505">Motor protein</keyword>
<dbReference type="GO" id="GO:0007018">
    <property type="term" value="P:microtubule-based movement"/>
    <property type="evidence" value="ECO:0007669"/>
    <property type="project" value="InterPro"/>
</dbReference>
<feature type="binding site" evidence="10">
    <location>
        <begin position="95"/>
        <end position="102"/>
    </location>
    <ligand>
        <name>ATP</name>
        <dbReference type="ChEBI" id="CHEBI:30616"/>
    </ligand>
</feature>
<feature type="domain" description="Kinesin motor" evidence="13">
    <location>
        <begin position="9"/>
        <end position="353"/>
    </location>
</feature>
<organism evidence="14 15">
    <name type="scientific">Salix udensis</name>
    <dbReference type="NCBI Taxonomy" id="889485"/>
    <lineage>
        <taxon>Eukaryota</taxon>
        <taxon>Viridiplantae</taxon>
        <taxon>Streptophyta</taxon>
        <taxon>Embryophyta</taxon>
        <taxon>Tracheophyta</taxon>
        <taxon>Spermatophyta</taxon>
        <taxon>Magnoliopsida</taxon>
        <taxon>eudicotyledons</taxon>
        <taxon>Gunneridae</taxon>
        <taxon>Pentapetalae</taxon>
        <taxon>rosids</taxon>
        <taxon>fabids</taxon>
        <taxon>Malpighiales</taxon>
        <taxon>Salicaceae</taxon>
        <taxon>Saliceae</taxon>
        <taxon>Salix</taxon>
    </lineage>
</organism>
<dbReference type="FunFam" id="3.40.850.10:FF:000019">
    <property type="entry name" value="Kinesin-like protein KIN-5D"/>
    <property type="match status" value="1"/>
</dbReference>
<keyword evidence="7" id="KW-0206">Cytoskeleton</keyword>
<evidence type="ECO:0000256" key="7">
    <source>
        <dbReference type="ARBA" id="ARBA00023212"/>
    </source>
</evidence>
<dbReference type="InterPro" id="IPR019821">
    <property type="entry name" value="Kinesin_motor_CS"/>
</dbReference>
<reference evidence="14" key="1">
    <citation type="submission" date="2022-10" db="EMBL/GenBank/DDBJ databases">
        <authorList>
            <person name="Hyden B.L."/>
            <person name="Feng K."/>
            <person name="Yates T."/>
            <person name="Jawdy S."/>
            <person name="Smart L.B."/>
            <person name="Muchero W."/>
        </authorList>
    </citation>
    <scope>NUCLEOTIDE SEQUENCE</scope>
    <source>
        <tissue evidence="14">Shoot tip</tissue>
    </source>
</reference>
<comment type="function">
    <text evidence="9">Responsible for microtubule translocation. May be important for the organization of phragmoplast-specific arrays of microtubules. Plays an essential role in stabilizing the mitotic spindle. Required during mitotic cytokinesis.</text>
</comment>
<evidence type="ECO:0000313" key="15">
    <source>
        <dbReference type="Proteomes" id="UP001162972"/>
    </source>
</evidence>
<keyword evidence="5 10" id="KW-0067">ATP-binding</keyword>
<evidence type="ECO:0000256" key="12">
    <source>
        <dbReference type="SAM" id="MobiDB-lite"/>
    </source>
</evidence>
<dbReference type="PROSITE" id="PS50067">
    <property type="entry name" value="KINESIN_MOTOR_2"/>
    <property type="match status" value="1"/>
</dbReference>
<sequence length="1012" mass="114360">MPKPDRGVHVEVILRCRPLNDDEKELKLPVVISCHEDRGEVSVVQNTAYKQIDKTFSFDKVFGPTSQQKELFDEAISPIVNEVLEGYNCTIFAYGQTGTGKTYTMEGGRVGVVESGEFPRDVGIIPRAVQQIFDVLEARDEDYSMKVTFLELYNEDIMDLLAPDESLNGPDDKSRKPIALMEDGRGGVFIRGLEQEVVCTADRIYKILEKGSAKRHTADSLLNMQSSRSHTIFSITIHVKESSSNGEELMKCGKLNLVDLAGSENVVRSGAKEGRVREAGEINKSLLTLGRVINALVEHSGHVPYRDSKLTRLLRDSLGGNTKTCIIATVSPSIHSLEETLNTLDYAHRAKKIKNRPEVNQRVAKSELIKDLYKEIERLRQEIYDEREKNGIYTPHDRFQIEEAERKALVEQIKNMEFDLVFKDKELMGLQKLYDTQQTLTAELSEKLQMTQKDFEKTQNTLLEIEGRNIKANATIKEKEHLISNLLQSEKSLTKQASELREELEHVASEASNLFSKLEQQDKLENGNKNLVQKFQTHLAKQLDVLHQTVAASVTQQEEQLKSMEKDFNYSLSKKIGGIQELTTQVRHLKKTHESSIKSLDDISEELDMSYRSAFSNLTSEVSRNSSALVGHFEKKFLEINDILDDIQRDLFNQQEKLAEFAEQQRQGHSKTLQLTRSMSEAMMNFFETLGTHTSSLTRIMEGTQKINGQKLYDLAKEFEDCAAFEKRQLLEKVAELLDISNDRKKNLVQTAINSLLESTASRTCKMQNEMSNLQDFSCSVKSELTTHMETIATNYLVATSVMDSGKDGFEKCLQQCMSESRMGVSQLRNAQESVLDLQKRNVGSLDSIVRNELETSRMILSKASSLALSALEETGMADQSLLSSIENLLKLDHEAHKNIRSIVVPSFEDMKGLGSKHYHTILKIKEAGQCFLDEYKVDGPYCLTLEKRPSNRPSTESIEDPRNPTFQKLTRPFSGDSSEQQESGDKNIILSDLCESVHSLNNSRVTLTAIN</sequence>
<dbReference type="AlphaFoldDB" id="A0AAD6PDH6"/>
<dbReference type="PANTHER" id="PTHR47970">
    <property type="entry name" value="KINESIN-LIKE PROTEIN KIF11"/>
    <property type="match status" value="1"/>
</dbReference>
<evidence type="ECO:0000256" key="11">
    <source>
        <dbReference type="SAM" id="Coils"/>
    </source>
</evidence>
<feature type="region of interest" description="Disordered" evidence="12">
    <location>
        <begin position="948"/>
        <end position="985"/>
    </location>
</feature>
<feature type="coiled-coil region" evidence="11">
    <location>
        <begin position="483"/>
        <end position="521"/>
    </location>
</feature>
<dbReference type="InterPro" id="IPR036961">
    <property type="entry name" value="Kinesin_motor_dom_sf"/>
</dbReference>
<dbReference type="CDD" id="cd01364">
    <property type="entry name" value="KISc_BimC_Eg5"/>
    <property type="match status" value="1"/>
</dbReference>
<dbReference type="GO" id="GO:0005524">
    <property type="term" value="F:ATP binding"/>
    <property type="evidence" value="ECO:0007669"/>
    <property type="project" value="UniProtKB-UniRule"/>
</dbReference>
<dbReference type="GO" id="GO:0008017">
    <property type="term" value="F:microtubule binding"/>
    <property type="evidence" value="ECO:0007669"/>
    <property type="project" value="InterPro"/>
</dbReference>
<evidence type="ECO:0000256" key="4">
    <source>
        <dbReference type="ARBA" id="ARBA00022741"/>
    </source>
</evidence>
<dbReference type="InterPro" id="IPR001752">
    <property type="entry name" value="Kinesin_motor_dom"/>
</dbReference>
<evidence type="ECO:0000256" key="9">
    <source>
        <dbReference type="ARBA" id="ARBA00046159"/>
    </source>
</evidence>
<keyword evidence="2" id="KW-0963">Cytoplasm</keyword>
<dbReference type="PANTHER" id="PTHR47970:SF9">
    <property type="entry name" value="KINESIN-LIKE PROTEIN KIN-5D"/>
    <property type="match status" value="1"/>
</dbReference>
<comment type="subcellular location">
    <subcellularLocation>
        <location evidence="1">Cytoplasm</location>
        <location evidence="1">Cytoskeleton</location>
        <location evidence="1">Spindle</location>
    </subcellularLocation>
</comment>
<name>A0AAD6PDH6_9ROSI</name>
<dbReference type="InterPro" id="IPR047149">
    <property type="entry name" value="KIF11-like"/>
</dbReference>
<dbReference type="PROSITE" id="PS00411">
    <property type="entry name" value="KINESIN_MOTOR_1"/>
    <property type="match status" value="1"/>
</dbReference>
<dbReference type="EMBL" id="JAPFFJ010000006">
    <property type="protein sequence ID" value="KAJ6425531.1"/>
    <property type="molecule type" value="Genomic_DNA"/>
</dbReference>
<evidence type="ECO:0000256" key="8">
    <source>
        <dbReference type="ARBA" id="ARBA00034704"/>
    </source>
</evidence>
<evidence type="ECO:0000313" key="14">
    <source>
        <dbReference type="EMBL" id="KAJ6425531.1"/>
    </source>
</evidence>
<comment type="caution">
    <text evidence="14">The sequence shown here is derived from an EMBL/GenBank/DDBJ whole genome shotgun (WGS) entry which is preliminary data.</text>
</comment>
<dbReference type="Proteomes" id="UP001162972">
    <property type="component" value="Chromosome 16"/>
</dbReference>
<protein>
    <recommendedName>
        <fullName evidence="13">Kinesin motor domain-containing protein</fullName>
    </recommendedName>
</protein>
<accession>A0AAD6PDH6</accession>
<dbReference type="GO" id="GO:0008574">
    <property type="term" value="F:plus-end-directed microtubule motor activity"/>
    <property type="evidence" value="ECO:0007669"/>
    <property type="project" value="TreeGrafter"/>
</dbReference>
<keyword evidence="15" id="KW-1185">Reference proteome</keyword>
<evidence type="ECO:0000256" key="5">
    <source>
        <dbReference type="ARBA" id="ARBA00022840"/>
    </source>
</evidence>
<evidence type="ECO:0000256" key="3">
    <source>
        <dbReference type="ARBA" id="ARBA00022701"/>
    </source>
</evidence>
<evidence type="ECO:0000259" key="13">
    <source>
        <dbReference type="PROSITE" id="PS50067"/>
    </source>
</evidence>
<dbReference type="GO" id="GO:0005876">
    <property type="term" value="C:spindle microtubule"/>
    <property type="evidence" value="ECO:0007669"/>
    <property type="project" value="TreeGrafter"/>
</dbReference>
<evidence type="ECO:0000256" key="10">
    <source>
        <dbReference type="PROSITE-ProRule" id="PRU00283"/>
    </source>
</evidence>
<dbReference type="GO" id="GO:0072686">
    <property type="term" value="C:mitotic spindle"/>
    <property type="evidence" value="ECO:0007669"/>
    <property type="project" value="TreeGrafter"/>
</dbReference>
<dbReference type="GO" id="GO:0051231">
    <property type="term" value="P:spindle elongation"/>
    <property type="evidence" value="ECO:0007669"/>
    <property type="project" value="TreeGrafter"/>
</dbReference>
<keyword evidence="3" id="KW-0493">Microtubule</keyword>
<dbReference type="SUPFAM" id="SSF52540">
    <property type="entry name" value="P-loop containing nucleoside triphosphate hydrolases"/>
    <property type="match status" value="1"/>
</dbReference>
<reference evidence="14 15" key="2">
    <citation type="journal article" date="2023" name="Int. J. Mol. Sci.">
        <title>De Novo Assembly and Annotation of 11 Diverse Shrub Willow (Salix) Genomes Reveals Novel Gene Organization in Sex-Linked Regions.</title>
        <authorList>
            <person name="Hyden B."/>
            <person name="Feng K."/>
            <person name="Yates T.B."/>
            <person name="Jawdy S."/>
            <person name="Cereghino C."/>
            <person name="Smart L.B."/>
            <person name="Muchero W."/>
        </authorList>
    </citation>
    <scope>NUCLEOTIDE SEQUENCE [LARGE SCALE GENOMIC DNA]</scope>
    <source>
        <tissue evidence="14">Shoot tip</tissue>
    </source>
</reference>
<feature type="coiled-coil region" evidence="11">
    <location>
        <begin position="362"/>
        <end position="389"/>
    </location>
</feature>
<dbReference type="PRINTS" id="PR00380">
    <property type="entry name" value="KINESINHEAVY"/>
</dbReference>
<dbReference type="GO" id="GO:0090307">
    <property type="term" value="P:mitotic spindle assembly"/>
    <property type="evidence" value="ECO:0007669"/>
    <property type="project" value="TreeGrafter"/>
</dbReference>
<gene>
    <name evidence="14" type="ORF">OIU84_026163</name>
</gene>
<dbReference type="InterPro" id="IPR027417">
    <property type="entry name" value="P-loop_NTPase"/>
</dbReference>
<proteinExistence type="inferred from homology"/>
<dbReference type="InterPro" id="IPR047241">
    <property type="entry name" value="KIF11-like_kin_motor_dom"/>
</dbReference>
<dbReference type="EMBL" id="JAPFFJ010000006">
    <property type="protein sequence ID" value="KAJ6425534.1"/>
    <property type="molecule type" value="Genomic_DNA"/>
</dbReference>
<keyword evidence="4 10" id="KW-0547">Nucleotide-binding</keyword>
<evidence type="ECO:0000256" key="6">
    <source>
        <dbReference type="ARBA" id="ARBA00023175"/>
    </source>
</evidence>
<dbReference type="SMART" id="SM00129">
    <property type="entry name" value="KISc"/>
    <property type="match status" value="1"/>
</dbReference>
<keyword evidence="11" id="KW-0175">Coiled coil</keyword>
<evidence type="ECO:0000256" key="2">
    <source>
        <dbReference type="ARBA" id="ARBA00022490"/>
    </source>
</evidence>
<comment type="similarity">
    <text evidence="8">Belongs to the TRAFAC class myosin-kinesin ATPase superfamily. Kinesin family. KIN-5/BimC subfamily.</text>
</comment>